<accession>A0ABV0BPL6</accession>
<feature type="transmembrane region" description="Helical" evidence="1">
    <location>
        <begin position="83"/>
        <end position="103"/>
    </location>
</feature>
<evidence type="ECO:0008006" key="4">
    <source>
        <dbReference type="Google" id="ProtNLM"/>
    </source>
</evidence>
<dbReference type="RefSeq" id="WP_346580690.1">
    <property type="nucleotide sequence ID" value="NZ_JBDJLH010000001.1"/>
</dbReference>
<evidence type="ECO:0000313" key="2">
    <source>
        <dbReference type="EMBL" id="MEN5376452.1"/>
    </source>
</evidence>
<feature type="transmembrane region" description="Helical" evidence="1">
    <location>
        <begin position="115"/>
        <end position="137"/>
    </location>
</feature>
<keyword evidence="1" id="KW-0812">Transmembrane</keyword>
<evidence type="ECO:0000313" key="3">
    <source>
        <dbReference type="Proteomes" id="UP001409291"/>
    </source>
</evidence>
<keyword evidence="1" id="KW-0472">Membrane</keyword>
<keyword evidence="3" id="KW-1185">Reference proteome</keyword>
<keyword evidence="1" id="KW-1133">Transmembrane helix</keyword>
<feature type="transmembrane region" description="Helical" evidence="1">
    <location>
        <begin position="24"/>
        <end position="45"/>
    </location>
</feature>
<dbReference type="Proteomes" id="UP001409291">
    <property type="component" value="Unassembled WGS sequence"/>
</dbReference>
<sequence>MSAIKNMYPERSSIYRAWSTWEKISFRFAFIFFILLVVPIQFSWYKKLFEDFSFYGLLANVSGFRPEFIEISSESGKWGIDSYATWAIAAIISAIGTAIWTWLASRRQRLSYNQLYYWLRVLVRYRIGLGLIAFGFIKFYPMQMPFPSIANLHTDLGDYAPFKLYWQSVGVSVWYQIFLGFLEIGAGILMFFRATTAIGAIINAGVLYNIAHANFAYDGAVHVYSSYFVLLSLFLLILYIPDLYRLFIKKEAITPQYYRIKLDSRTKRRGYYLAKALFILVFVFVYGAYRYDFHYYQGRLKEPVIPGLSKAVGHYTVSQFILNGDTLTYSPYDSVRWHDAVFERYSTLVYKVNKKQPIDLRNGTPHKTDLFKDYEFTGRAGGRVYLYYEIDSLENAIYVVNKGRKFNENFEKENKKENEVNLKKLYQTAIRDSIGILKWKYERPSTEQIVLSGQDVSFDSIKVVLDRIPEQPVLGKGWFSENKKYTYVQ</sequence>
<protein>
    <recommendedName>
        <fullName evidence="4">DoxX family protein</fullName>
    </recommendedName>
</protein>
<gene>
    <name evidence="2" type="ORF">ABE541_04175</name>
</gene>
<feature type="transmembrane region" description="Helical" evidence="1">
    <location>
        <begin position="223"/>
        <end position="240"/>
    </location>
</feature>
<name>A0ABV0BPL6_9SPHI</name>
<comment type="caution">
    <text evidence="2">The sequence shown here is derived from an EMBL/GenBank/DDBJ whole genome shotgun (WGS) entry which is preliminary data.</text>
</comment>
<feature type="transmembrane region" description="Helical" evidence="1">
    <location>
        <begin position="197"/>
        <end position="217"/>
    </location>
</feature>
<evidence type="ECO:0000256" key="1">
    <source>
        <dbReference type="SAM" id="Phobius"/>
    </source>
</evidence>
<dbReference type="EMBL" id="JBDJNQ010000001">
    <property type="protein sequence ID" value="MEN5376452.1"/>
    <property type="molecule type" value="Genomic_DNA"/>
</dbReference>
<reference evidence="2 3" key="1">
    <citation type="submission" date="2024-04" db="EMBL/GenBank/DDBJ databases">
        <title>WGS of bacteria from Torrens River.</title>
        <authorList>
            <person name="Wyrsch E.R."/>
            <person name="Drigo B."/>
        </authorList>
    </citation>
    <scope>NUCLEOTIDE SEQUENCE [LARGE SCALE GENOMIC DNA]</scope>
    <source>
        <strain evidence="2 3">TWI391</strain>
    </source>
</reference>
<feature type="transmembrane region" description="Helical" evidence="1">
    <location>
        <begin position="270"/>
        <end position="289"/>
    </location>
</feature>
<proteinExistence type="predicted"/>
<organism evidence="2 3">
    <name type="scientific">Sphingobacterium kitahiroshimense</name>
    <dbReference type="NCBI Taxonomy" id="470446"/>
    <lineage>
        <taxon>Bacteria</taxon>
        <taxon>Pseudomonadati</taxon>
        <taxon>Bacteroidota</taxon>
        <taxon>Sphingobacteriia</taxon>
        <taxon>Sphingobacteriales</taxon>
        <taxon>Sphingobacteriaceae</taxon>
        <taxon>Sphingobacterium</taxon>
    </lineage>
</organism>